<keyword evidence="5" id="KW-0443">Lipid metabolism</keyword>
<gene>
    <name evidence="11" type="ORF">PHYEVI_LOCUS7425</name>
</gene>
<dbReference type="SUPFAM" id="SSF53474">
    <property type="entry name" value="alpha/beta-Hydrolases"/>
    <property type="match status" value="1"/>
</dbReference>
<dbReference type="AlphaFoldDB" id="A0A9N9TLL9"/>
<dbReference type="InterPro" id="IPR006693">
    <property type="entry name" value="AB_hydrolase_lipase"/>
</dbReference>
<dbReference type="InterPro" id="IPR025483">
    <property type="entry name" value="Lipase_euk"/>
</dbReference>
<evidence type="ECO:0000256" key="5">
    <source>
        <dbReference type="ARBA" id="ARBA00023098"/>
    </source>
</evidence>
<feature type="active site" description="Nucleophile" evidence="8">
    <location>
        <position position="182"/>
    </location>
</feature>
<dbReference type="GO" id="GO:0016042">
    <property type="term" value="P:lipid catabolic process"/>
    <property type="evidence" value="ECO:0007669"/>
    <property type="project" value="UniProtKB-KW"/>
</dbReference>
<evidence type="ECO:0000313" key="12">
    <source>
        <dbReference type="Proteomes" id="UP001153712"/>
    </source>
</evidence>
<evidence type="ECO:0000256" key="8">
    <source>
        <dbReference type="PIRSR" id="PIRSR000862-1"/>
    </source>
</evidence>
<dbReference type="GO" id="GO:0016788">
    <property type="term" value="F:hydrolase activity, acting on ester bonds"/>
    <property type="evidence" value="ECO:0007669"/>
    <property type="project" value="InterPro"/>
</dbReference>
<dbReference type="FunFam" id="3.40.50.1820:FF:000057">
    <property type="entry name" value="Lipase"/>
    <property type="match status" value="1"/>
</dbReference>
<feature type="chain" id="PRO_5040144376" description="Lipase" evidence="9">
    <location>
        <begin position="20"/>
        <end position="418"/>
    </location>
</feature>
<dbReference type="Proteomes" id="UP001153712">
    <property type="component" value="Chromosome 4"/>
</dbReference>
<dbReference type="EMBL" id="OU900097">
    <property type="protein sequence ID" value="CAG9861082.1"/>
    <property type="molecule type" value="Genomic_DNA"/>
</dbReference>
<dbReference type="Gene3D" id="3.40.50.1820">
    <property type="entry name" value="alpha/beta hydrolase"/>
    <property type="match status" value="1"/>
</dbReference>
<evidence type="ECO:0000256" key="7">
    <source>
        <dbReference type="PIRNR" id="PIRNR000862"/>
    </source>
</evidence>
<reference evidence="11" key="1">
    <citation type="submission" date="2022-01" db="EMBL/GenBank/DDBJ databases">
        <authorList>
            <person name="King R."/>
        </authorList>
    </citation>
    <scope>NUCLEOTIDE SEQUENCE</scope>
</reference>
<evidence type="ECO:0000256" key="6">
    <source>
        <dbReference type="ARBA" id="ARBA00023180"/>
    </source>
</evidence>
<organism evidence="11 12">
    <name type="scientific">Phyllotreta striolata</name>
    <name type="common">Striped flea beetle</name>
    <name type="synonym">Crioceris striolata</name>
    <dbReference type="NCBI Taxonomy" id="444603"/>
    <lineage>
        <taxon>Eukaryota</taxon>
        <taxon>Metazoa</taxon>
        <taxon>Ecdysozoa</taxon>
        <taxon>Arthropoda</taxon>
        <taxon>Hexapoda</taxon>
        <taxon>Insecta</taxon>
        <taxon>Pterygota</taxon>
        <taxon>Neoptera</taxon>
        <taxon>Endopterygota</taxon>
        <taxon>Coleoptera</taxon>
        <taxon>Polyphaga</taxon>
        <taxon>Cucujiformia</taxon>
        <taxon>Chrysomeloidea</taxon>
        <taxon>Chrysomelidae</taxon>
        <taxon>Galerucinae</taxon>
        <taxon>Alticini</taxon>
        <taxon>Phyllotreta</taxon>
    </lineage>
</organism>
<evidence type="ECO:0000256" key="1">
    <source>
        <dbReference type="ARBA" id="ARBA00010701"/>
    </source>
</evidence>
<feature type="signal peptide" evidence="9">
    <location>
        <begin position="1"/>
        <end position="19"/>
    </location>
</feature>
<feature type="domain" description="Partial AB-hydrolase lipase" evidence="10">
    <location>
        <begin position="52"/>
        <end position="104"/>
    </location>
</feature>
<feature type="active site" description="Charge relay system" evidence="8">
    <location>
        <position position="386"/>
    </location>
</feature>
<accession>A0A9N9TLL9</accession>
<keyword evidence="4 7" id="KW-0442">Lipid degradation</keyword>
<evidence type="ECO:0000256" key="9">
    <source>
        <dbReference type="SAM" id="SignalP"/>
    </source>
</evidence>
<keyword evidence="12" id="KW-1185">Reference proteome</keyword>
<comment type="similarity">
    <text evidence="1 7">Belongs to the AB hydrolase superfamily. Lipase family.</text>
</comment>
<evidence type="ECO:0000256" key="2">
    <source>
        <dbReference type="ARBA" id="ARBA00022729"/>
    </source>
</evidence>
<keyword evidence="2 9" id="KW-0732">Signal</keyword>
<evidence type="ECO:0000313" key="11">
    <source>
        <dbReference type="EMBL" id="CAG9861082.1"/>
    </source>
</evidence>
<evidence type="ECO:0000256" key="3">
    <source>
        <dbReference type="ARBA" id="ARBA00022801"/>
    </source>
</evidence>
<dbReference type="PIRSF" id="PIRSF000862">
    <property type="entry name" value="Steryl_ester_lip"/>
    <property type="match status" value="1"/>
</dbReference>
<sequence>MRYCVIISIVLLFKTFICQENSNNVCSRWWDYFRMSNNSNCWYDFAADAKAPEIIKKSGYPFMEFKVKTKDGYILKLFRIPRVSSTKPAVFLMHGMQSSCGIFLGLGKQSMAFLLYEAGYDVWLGNYRGSEYSEEHEAMNATQREYWDYSVDDIALKDIPAMLQLVSYYSRDRGKIIYIGHSLGTTLGMMFASEYPDFAANSLSLLVMMSPTYKLPNIRTPYRFLFPLLYPAVDISNALNLVQSVSRANLRNFTRPLCLSSPPLMIACLTAMNIFLGPFSQIAPETIPVYFNQIPGGTSLRTLTFLTESSRNRFRKYDYGIGKNRYLYGTDEPPEYDLKNIKVPVYIMFASNDWSISRQDCINFYKSLPERARYGMYEIRNLNFNHYDFLFGRNSKTLVVDKLIEVMDKFVSDNTNKV</sequence>
<evidence type="ECO:0000259" key="10">
    <source>
        <dbReference type="Pfam" id="PF04083"/>
    </source>
</evidence>
<dbReference type="Pfam" id="PF04083">
    <property type="entry name" value="Abhydro_lipase"/>
    <property type="match status" value="1"/>
</dbReference>
<dbReference type="OrthoDB" id="9974421at2759"/>
<feature type="active site" description="Charge relay system" evidence="8">
    <location>
        <position position="353"/>
    </location>
</feature>
<keyword evidence="6" id="KW-0325">Glycoprotein</keyword>
<name>A0A9N9TLL9_PHYSR</name>
<protein>
    <recommendedName>
        <fullName evidence="7">Lipase</fullName>
    </recommendedName>
</protein>
<dbReference type="PANTHER" id="PTHR11005">
    <property type="entry name" value="LYSOSOMAL ACID LIPASE-RELATED"/>
    <property type="match status" value="1"/>
</dbReference>
<proteinExistence type="inferred from homology"/>
<dbReference type="InterPro" id="IPR029058">
    <property type="entry name" value="AB_hydrolase_fold"/>
</dbReference>
<keyword evidence="3 7" id="KW-0378">Hydrolase</keyword>
<evidence type="ECO:0000256" key="4">
    <source>
        <dbReference type="ARBA" id="ARBA00022963"/>
    </source>
</evidence>